<protein>
    <recommendedName>
        <fullName evidence="1">TFIIB-type domain-containing protein</fullName>
    </recommendedName>
</protein>
<accession>A0A537LIE8</accession>
<dbReference type="SUPFAM" id="SSF57783">
    <property type="entry name" value="Zinc beta-ribbon"/>
    <property type="match status" value="1"/>
</dbReference>
<sequence length="69" mass="7788">MAGVDTVWGDEERSHPPSAWRRPVLRILCPACHSTFLQLTPPEEGEVVCPRCGTRFKPVEEEIVDPEDD</sequence>
<gene>
    <name evidence="2" type="ORF">E6G99_05845</name>
</gene>
<proteinExistence type="predicted"/>
<feature type="domain" description="TFIIB-type" evidence="1">
    <location>
        <begin position="29"/>
        <end position="54"/>
    </location>
</feature>
<evidence type="ECO:0000313" key="2">
    <source>
        <dbReference type="EMBL" id="TMJ07753.1"/>
    </source>
</evidence>
<evidence type="ECO:0000313" key="3">
    <source>
        <dbReference type="Proteomes" id="UP000318661"/>
    </source>
</evidence>
<name>A0A537LIE8_9BACT</name>
<dbReference type="EMBL" id="VBAJ01000152">
    <property type="protein sequence ID" value="TMJ07753.1"/>
    <property type="molecule type" value="Genomic_DNA"/>
</dbReference>
<organism evidence="2 3">
    <name type="scientific">Candidatus Segetimicrobium genomatis</name>
    <dbReference type="NCBI Taxonomy" id="2569760"/>
    <lineage>
        <taxon>Bacteria</taxon>
        <taxon>Bacillati</taxon>
        <taxon>Candidatus Sysuimicrobiota</taxon>
        <taxon>Candidatus Sysuimicrobiia</taxon>
        <taxon>Candidatus Sysuimicrobiales</taxon>
        <taxon>Candidatus Segetimicrobiaceae</taxon>
        <taxon>Candidatus Segetimicrobium</taxon>
    </lineage>
</organism>
<evidence type="ECO:0000259" key="1">
    <source>
        <dbReference type="Pfam" id="PF08271"/>
    </source>
</evidence>
<dbReference type="AlphaFoldDB" id="A0A537LIE8"/>
<comment type="caution">
    <text evidence="2">The sequence shown here is derived from an EMBL/GenBank/DDBJ whole genome shotgun (WGS) entry which is preliminary data.</text>
</comment>
<dbReference type="Proteomes" id="UP000318661">
    <property type="component" value="Unassembled WGS sequence"/>
</dbReference>
<dbReference type="InterPro" id="IPR013137">
    <property type="entry name" value="Znf_TFIIB"/>
</dbReference>
<reference evidence="2 3" key="1">
    <citation type="journal article" date="2019" name="Nat. Microbiol.">
        <title>Mediterranean grassland soil C-N compound turnover is dependent on rainfall and depth, and is mediated by genomically divergent microorganisms.</title>
        <authorList>
            <person name="Diamond S."/>
            <person name="Andeer P.F."/>
            <person name="Li Z."/>
            <person name="Crits-Christoph A."/>
            <person name="Burstein D."/>
            <person name="Anantharaman K."/>
            <person name="Lane K.R."/>
            <person name="Thomas B.C."/>
            <person name="Pan C."/>
            <person name="Northen T.R."/>
            <person name="Banfield J.F."/>
        </authorList>
    </citation>
    <scope>NUCLEOTIDE SEQUENCE [LARGE SCALE GENOMIC DNA]</scope>
    <source>
        <strain evidence="2">NP_2</strain>
    </source>
</reference>
<dbReference type="Pfam" id="PF08271">
    <property type="entry name" value="Zn_Ribbon_TF"/>
    <property type="match status" value="1"/>
</dbReference>